<dbReference type="RefSeq" id="WP_006890449.1">
    <property type="nucleotide sequence ID" value="NZ_JH109152.1"/>
</dbReference>
<dbReference type="InterPro" id="IPR055259">
    <property type="entry name" value="YkvP/CgeB_Glyco_trans-like"/>
</dbReference>
<dbReference type="AlphaFoldDB" id="G3IT04"/>
<dbReference type="Pfam" id="PF13524">
    <property type="entry name" value="Glyco_trans_1_2"/>
    <property type="match status" value="1"/>
</dbReference>
<evidence type="ECO:0000259" key="1">
    <source>
        <dbReference type="Pfam" id="PF13524"/>
    </source>
</evidence>
<dbReference type="STRING" id="697282.Mettu_1292"/>
<dbReference type="OrthoDB" id="5571320at2"/>
<protein>
    <recommendedName>
        <fullName evidence="1">Spore protein YkvP/CgeB glycosyl transferase-like domain-containing protein</fullName>
    </recommendedName>
</protein>
<feature type="domain" description="Spore protein YkvP/CgeB glycosyl transferase-like" evidence="1">
    <location>
        <begin position="238"/>
        <end position="377"/>
    </location>
</feature>
<sequence>MKITHISIFLPNDTNLYRTLFSCLEKSFVKAGIKVSGCLRLLAESEMYLWIQQNKPDAVFEMNRVKDEIPILHDLGIPHITWVVDFQGRTQNHLKGSDITYFFDPNADANFDAGGIQDWLPPGTCTKTFSPLQLNLGNYTEFNFIGHIPKPWSDEELNRKIDLESESTFEMLLNGYEEHLANTKFEMKTLEDLENIIKNICKKISINESYVERNVYYDLMEKTKRLNNRAELLGIALKRSDSIAIYGSLNWKEWPAYRKYYKYFINCPSEMNIAHQSSAINLHDGVSFHFRAIDCMASGGVIFWYDNTVVYKEQKRVRGLYDFFDDQCHFYTFREDNFDEAYENFKRNSGSVNKIKNDIISIINSHHTWDHRVNKIINDIKLI</sequence>
<dbReference type="HOGENOM" id="CLU_743562_0_0_6"/>
<dbReference type="Proteomes" id="UP000004664">
    <property type="component" value="Unassembled WGS sequence"/>
</dbReference>
<dbReference type="EMBL" id="JH109152">
    <property type="protein sequence ID" value="EGW22478.1"/>
    <property type="molecule type" value="Genomic_DNA"/>
</dbReference>
<keyword evidence="3" id="KW-1185">Reference proteome</keyword>
<reference evidence="2 3" key="1">
    <citation type="submission" date="2011-06" db="EMBL/GenBank/DDBJ databases">
        <title>Genomic sequence of Methylobacter tundripaludum SV96.</title>
        <authorList>
            <consortium name="US DOE Joint Genome Institute"/>
            <person name="Lucas S."/>
            <person name="Han J."/>
            <person name="Lapidus A."/>
            <person name="Cheng J.-F."/>
            <person name="Goodwin L."/>
            <person name="Pitluck S."/>
            <person name="Held B."/>
            <person name="Detter J.C."/>
            <person name="Han C."/>
            <person name="Tapia R."/>
            <person name="Land M."/>
            <person name="Hauser L."/>
            <person name="Kyrpides N."/>
            <person name="Ivanova N."/>
            <person name="Ovchinnikova G."/>
            <person name="Pagani I."/>
            <person name="Klotz M.G."/>
            <person name="Dispirito A.A."/>
            <person name="Murrell J.C."/>
            <person name="Dunfield P."/>
            <person name="Kalyuzhnaya M.G."/>
            <person name="Svenning M."/>
            <person name="Trotsenko Y.A."/>
            <person name="Stein L.Y."/>
            <person name="Woyke T."/>
        </authorList>
    </citation>
    <scope>NUCLEOTIDE SEQUENCE [LARGE SCALE GENOMIC DNA]</scope>
    <source>
        <strain evidence="3">ATCC BAA-1195 / DSM 17260 / SV96</strain>
    </source>
</reference>
<organism evidence="2 3">
    <name type="scientific">Methylobacter tundripaludum (strain ATCC BAA-1195 / DSM 17260 / SV96)</name>
    <dbReference type="NCBI Taxonomy" id="697282"/>
    <lineage>
        <taxon>Bacteria</taxon>
        <taxon>Pseudomonadati</taxon>
        <taxon>Pseudomonadota</taxon>
        <taxon>Gammaproteobacteria</taxon>
        <taxon>Methylococcales</taxon>
        <taxon>Methylococcaceae</taxon>
        <taxon>Methylobacter</taxon>
    </lineage>
</organism>
<proteinExistence type="predicted"/>
<evidence type="ECO:0000313" key="2">
    <source>
        <dbReference type="EMBL" id="EGW22478.1"/>
    </source>
</evidence>
<gene>
    <name evidence="2" type="ORF">Mettu_1292</name>
</gene>
<evidence type="ECO:0000313" key="3">
    <source>
        <dbReference type="Proteomes" id="UP000004664"/>
    </source>
</evidence>
<accession>G3IT04</accession>
<name>G3IT04_METTV</name>